<dbReference type="PRINTS" id="PR00092">
    <property type="entry name" value="TYROSINASE"/>
</dbReference>
<protein>
    <recommendedName>
        <fullName evidence="3">tyrosinase</fullName>
        <ecNumber evidence="3">1.14.18.1</ecNumber>
    </recommendedName>
</protein>
<dbReference type="EC" id="1.14.18.1" evidence="3"/>
<dbReference type="PROSITE" id="PS00497">
    <property type="entry name" value="TYROSINASE_1"/>
    <property type="match status" value="1"/>
</dbReference>
<feature type="domain" description="Tyrosinase copper-binding" evidence="13">
    <location>
        <begin position="359"/>
        <end position="370"/>
    </location>
</feature>
<sequence length="672" mass="77056">MSGTPEHPHGQSPPYDHISTKTKNNPKIFKWIVKGIEVAPGEEVPVRRDINELVASEKEIDQDQVNLFLLGLKQFQERAENDPKSYFMMAGIHGLPERTTWDGETYQTGRFCAHTSILFPTWHRLYLSLFEKYLWDIINEIAGNYEDTNLKERYQKAAKIWRLPYWDPAKITDHKVYNGVSIPSLVTWPFRDVQDIDGKWKSIINPTYSYVYHTGDDKRINEMVTTEVDYSKLKTTARQPYATHIGTLSMWRDAPVDATKTEEWRAMQMYLNDRQPHQNQNNYHITEIFREDISFRQSVYDALIFNKKYTRMASTGFNKRQDDGGRARTEVSIEGIHNTIHNYTGGVGQMGDVPVAAFDPIFWFHHANIDRWCAIWEKLNPDAWWSKDDAKEQEDTADPDDDVHGPDDQGPGSKLYPFYETNAQAWTPDRMKESKLDFGYTYEDLSVSPEELKRNVGILYNGLAKDLRREPIKAALKDIYQEEAPEGQILFYDYCARVKYDKFALGGQAYTIHLFIGDFDSKDSKSWATAKAHLGSIFNFASPSPVNKPGGCENCKAKEKAGQIVVGSVSMTQAVIQGMQDPKLKKGVNDILKGEGVKAFFDKNFTSKLTTRDGKEVINVEKIMPAFEVEIFRRKGTIKAAKDNYDPPEYLDFESIWKKTAADCTPSCDCKV</sequence>
<dbReference type="PANTHER" id="PTHR11474:SF76">
    <property type="entry name" value="SHKT DOMAIN-CONTAINING PROTEIN"/>
    <property type="match status" value="1"/>
</dbReference>
<gene>
    <name evidence="14" type="ORF">TWF694_004640</name>
</gene>
<reference evidence="14 15" key="1">
    <citation type="submission" date="2019-10" db="EMBL/GenBank/DDBJ databases">
        <authorList>
            <person name="Palmer J.M."/>
        </authorList>
    </citation>
    <scope>NUCLEOTIDE SEQUENCE [LARGE SCALE GENOMIC DNA]</scope>
    <source>
        <strain evidence="14 15">TWF694</strain>
    </source>
</reference>
<dbReference type="InterPro" id="IPR002227">
    <property type="entry name" value="Tyrosinase_Cu-bd"/>
</dbReference>
<dbReference type="Gene3D" id="1.10.1280.10">
    <property type="entry name" value="Di-copper center containing domain from catechol oxidase"/>
    <property type="match status" value="1"/>
</dbReference>
<dbReference type="Pfam" id="PF18132">
    <property type="entry name" value="Tyrosinase_C"/>
    <property type="match status" value="1"/>
</dbReference>
<evidence type="ECO:0000256" key="6">
    <source>
        <dbReference type="ARBA" id="ARBA00023008"/>
    </source>
</evidence>
<evidence type="ECO:0000256" key="5">
    <source>
        <dbReference type="ARBA" id="ARBA00023002"/>
    </source>
</evidence>
<evidence type="ECO:0000256" key="9">
    <source>
        <dbReference type="ARBA" id="ARBA00048233"/>
    </source>
</evidence>
<organism evidence="14 15">
    <name type="scientific">Orbilia ellipsospora</name>
    <dbReference type="NCBI Taxonomy" id="2528407"/>
    <lineage>
        <taxon>Eukaryota</taxon>
        <taxon>Fungi</taxon>
        <taxon>Dikarya</taxon>
        <taxon>Ascomycota</taxon>
        <taxon>Pezizomycotina</taxon>
        <taxon>Orbiliomycetes</taxon>
        <taxon>Orbiliales</taxon>
        <taxon>Orbiliaceae</taxon>
        <taxon>Orbilia</taxon>
    </lineage>
</organism>
<dbReference type="Pfam" id="PF00264">
    <property type="entry name" value="Tyrosinase"/>
    <property type="match status" value="1"/>
</dbReference>
<keyword evidence="5" id="KW-0560">Oxidoreductase</keyword>
<keyword evidence="4" id="KW-0479">Metal-binding</keyword>
<evidence type="ECO:0000256" key="4">
    <source>
        <dbReference type="ARBA" id="ARBA00022723"/>
    </source>
</evidence>
<dbReference type="GO" id="GO:0004503">
    <property type="term" value="F:tyrosinase activity"/>
    <property type="evidence" value="ECO:0007669"/>
    <property type="project" value="UniProtKB-EC"/>
</dbReference>
<dbReference type="Gene3D" id="2.60.310.20">
    <property type="match status" value="1"/>
</dbReference>
<dbReference type="PANTHER" id="PTHR11474">
    <property type="entry name" value="TYROSINASE FAMILY MEMBER"/>
    <property type="match status" value="1"/>
</dbReference>
<dbReference type="InterPro" id="IPR008922">
    <property type="entry name" value="Di-copper_centre_dom_sf"/>
</dbReference>
<comment type="similarity">
    <text evidence="2">Belongs to the tyrosinase family.</text>
</comment>
<dbReference type="GO" id="GO:0046872">
    <property type="term" value="F:metal ion binding"/>
    <property type="evidence" value="ECO:0007669"/>
    <property type="project" value="UniProtKB-KW"/>
</dbReference>
<evidence type="ECO:0000313" key="14">
    <source>
        <dbReference type="EMBL" id="KAK6527660.1"/>
    </source>
</evidence>
<evidence type="ECO:0000256" key="8">
    <source>
        <dbReference type="ARBA" id="ARBA00023101"/>
    </source>
</evidence>
<evidence type="ECO:0000256" key="1">
    <source>
        <dbReference type="ARBA" id="ARBA00001973"/>
    </source>
</evidence>
<evidence type="ECO:0000256" key="11">
    <source>
        <dbReference type="SAM" id="MobiDB-lite"/>
    </source>
</evidence>
<dbReference type="Proteomes" id="UP001365542">
    <property type="component" value="Unassembled WGS sequence"/>
</dbReference>
<keyword evidence="7" id="KW-0503">Monooxygenase</keyword>
<evidence type="ECO:0000313" key="15">
    <source>
        <dbReference type="Proteomes" id="UP001365542"/>
    </source>
</evidence>
<comment type="catalytic activity">
    <reaction evidence="10">
        <text>L-tyrosine + O2 = L-dopaquinone + H2O</text>
        <dbReference type="Rhea" id="RHEA:18117"/>
        <dbReference type="ChEBI" id="CHEBI:15377"/>
        <dbReference type="ChEBI" id="CHEBI:15379"/>
        <dbReference type="ChEBI" id="CHEBI:57924"/>
        <dbReference type="ChEBI" id="CHEBI:58315"/>
        <dbReference type="EC" id="1.14.18.1"/>
    </reaction>
</comment>
<dbReference type="SUPFAM" id="SSF48056">
    <property type="entry name" value="Di-copper centre-containing domain"/>
    <property type="match status" value="1"/>
</dbReference>
<evidence type="ECO:0000259" key="13">
    <source>
        <dbReference type="PROSITE" id="PS00498"/>
    </source>
</evidence>
<name>A0AAV9WVQ3_9PEZI</name>
<evidence type="ECO:0000259" key="12">
    <source>
        <dbReference type="PROSITE" id="PS00497"/>
    </source>
</evidence>
<evidence type="ECO:0000256" key="2">
    <source>
        <dbReference type="ARBA" id="ARBA00009928"/>
    </source>
</evidence>
<dbReference type="GO" id="GO:0042438">
    <property type="term" value="P:melanin biosynthetic process"/>
    <property type="evidence" value="ECO:0007669"/>
    <property type="project" value="UniProtKB-KW"/>
</dbReference>
<proteinExistence type="inferred from homology"/>
<evidence type="ECO:0000256" key="3">
    <source>
        <dbReference type="ARBA" id="ARBA00011906"/>
    </source>
</evidence>
<dbReference type="PROSITE" id="PS00498">
    <property type="entry name" value="TYROSINASE_2"/>
    <property type="match status" value="1"/>
</dbReference>
<feature type="domain" description="Tyrosinase copper-binding" evidence="12">
    <location>
        <begin position="114"/>
        <end position="131"/>
    </location>
</feature>
<dbReference type="InterPro" id="IPR050316">
    <property type="entry name" value="Tyrosinase/Hemocyanin"/>
</dbReference>
<evidence type="ECO:0000256" key="7">
    <source>
        <dbReference type="ARBA" id="ARBA00023033"/>
    </source>
</evidence>
<evidence type="ECO:0000256" key="10">
    <source>
        <dbReference type="ARBA" id="ARBA00048881"/>
    </source>
</evidence>
<keyword evidence="6" id="KW-0186">Copper</keyword>
<feature type="region of interest" description="Disordered" evidence="11">
    <location>
        <begin position="388"/>
        <end position="414"/>
    </location>
</feature>
<dbReference type="AlphaFoldDB" id="A0AAV9WVQ3"/>
<feature type="region of interest" description="Disordered" evidence="11">
    <location>
        <begin position="1"/>
        <end position="21"/>
    </location>
</feature>
<keyword evidence="15" id="KW-1185">Reference proteome</keyword>
<comment type="cofactor">
    <cofactor evidence="1">
        <name>Cu(2+)</name>
        <dbReference type="ChEBI" id="CHEBI:29036"/>
    </cofactor>
</comment>
<dbReference type="InterPro" id="IPR041640">
    <property type="entry name" value="Tyrosinase_C"/>
</dbReference>
<comment type="catalytic activity">
    <reaction evidence="9">
        <text>2 L-dopa + O2 = 2 L-dopaquinone + 2 H2O</text>
        <dbReference type="Rhea" id="RHEA:34287"/>
        <dbReference type="ChEBI" id="CHEBI:15377"/>
        <dbReference type="ChEBI" id="CHEBI:15379"/>
        <dbReference type="ChEBI" id="CHEBI:57504"/>
        <dbReference type="ChEBI" id="CHEBI:57924"/>
        <dbReference type="EC" id="1.14.18.1"/>
    </reaction>
</comment>
<dbReference type="EMBL" id="JAVHJO010000015">
    <property type="protein sequence ID" value="KAK6527660.1"/>
    <property type="molecule type" value="Genomic_DNA"/>
</dbReference>
<keyword evidence="8" id="KW-0470">Melanin biosynthesis</keyword>
<accession>A0AAV9WVQ3</accession>
<comment type="caution">
    <text evidence="14">The sequence shown here is derived from an EMBL/GenBank/DDBJ whole genome shotgun (WGS) entry which is preliminary data.</text>
</comment>